<evidence type="ECO:0000313" key="2">
    <source>
        <dbReference type="EMBL" id="VDM69440.1"/>
    </source>
</evidence>
<feature type="region of interest" description="Disordered" evidence="1">
    <location>
        <begin position="33"/>
        <end position="53"/>
    </location>
</feature>
<keyword evidence="3" id="KW-1185">Reference proteome</keyword>
<reference evidence="2 3" key="1">
    <citation type="submission" date="2018-11" db="EMBL/GenBank/DDBJ databases">
        <authorList>
            <consortium name="Pathogen Informatics"/>
        </authorList>
    </citation>
    <scope>NUCLEOTIDE SEQUENCE [LARGE SCALE GENOMIC DNA]</scope>
</reference>
<evidence type="ECO:0000256" key="1">
    <source>
        <dbReference type="SAM" id="MobiDB-lite"/>
    </source>
</evidence>
<accession>A0A3P7I9F2</accession>
<sequence length="89" mass="10572">MTTNGSQSARKRKKAVIVDLRNESDDEIVVVEERRPPPQPYAPTFDPYDPEENPQTFYAQYEIPEYHTRNLEKRINKESELFQLQMPFL</sequence>
<proteinExistence type="predicted"/>
<evidence type="ECO:0000313" key="3">
    <source>
        <dbReference type="Proteomes" id="UP000270094"/>
    </source>
</evidence>
<protein>
    <submittedName>
        <fullName evidence="2">Uncharacterized protein</fullName>
    </submittedName>
</protein>
<dbReference type="AlphaFoldDB" id="A0A3P7I9F2"/>
<dbReference type="EMBL" id="UYYB01012247">
    <property type="protein sequence ID" value="VDM69440.1"/>
    <property type="molecule type" value="Genomic_DNA"/>
</dbReference>
<name>A0A3P7I9F2_STRVU</name>
<organism evidence="2 3">
    <name type="scientific">Strongylus vulgaris</name>
    <name type="common">Blood worm</name>
    <dbReference type="NCBI Taxonomy" id="40348"/>
    <lineage>
        <taxon>Eukaryota</taxon>
        <taxon>Metazoa</taxon>
        <taxon>Ecdysozoa</taxon>
        <taxon>Nematoda</taxon>
        <taxon>Chromadorea</taxon>
        <taxon>Rhabditida</taxon>
        <taxon>Rhabditina</taxon>
        <taxon>Rhabditomorpha</taxon>
        <taxon>Strongyloidea</taxon>
        <taxon>Strongylidae</taxon>
        <taxon>Strongylus</taxon>
    </lineage>
</organism>
<dbReference type="Proteomes" id="UP000270094">
    <property type="component" value="Unassembled WGS sequence"/>
</dbReference>
<dbReference type="OrthoDB" id="10265971at2759"/>
<gene>
    <name evidence="2" type="ORF">SVUK_LOCUS4438</name>
</gene>